<name>A0A852ZHH0_9ACTN</name>
<dbReference type="EMBL" id="JACBZH010000001">
    <property type="protein sequence ID" value="NYH89049.1"/>
    <property type="molecule type" value="Genomic_DNA"/>
</dbReference>
<dbReference type="SUPFAM" id="SSF53335">
    <property type="entry name" value="S-adenosyl-L-methionine-dependent methyltransferases"/>
    <property type="match status" value="1"/>
</dbReference>
<gene>
    <name evidence="3" type="ORF">F4554_001687</name>
</gene>
<dbReference type="Proteomes" id="UP000579605">
    <property type="component" value="Unassembled WGS sequence"/>
</dbReference>
<protein>
    <recommendedName>
        <fullName evidence="5">Methyltransferase domain-containing protein</fullName>
    </recommendedName>
</protein>
<feature type="compositionally biased region" description="Acidic residues" evidence="2">
    <location>
        <begin position="117"/>
        <end position="130"/>
    </location>
</feature>
<reference evidence="3 4" key="1">
    <citation type="submission" date="2020-07" db="EMBL/GenBank/DDBJ databases">
        <title>Sequencing the genomes of 1000 actinobacteria strains.</title>
        <authorList>
            <person name="Klenk H.-P."/>
        </authorList>
    </citation>
    <scope>NUCLEOTIDE SEQUENCE [LARGE SCALE GENOMIC DNA]</scope>
    <source>
        <strain evidence="3 4">DSM 18448</strain>
    </source>
</reference>
<dbReference type="InterPro" id="IPR029063">
    <property type="entry name" value="SAM-dependent_MTases_sf"/>
</dbReference>
<keyword evidence="4" id="KW-1185">Reference proteome</keyword>
<dbReference type="Gene3D" id="3.40.50.150">
    <property type="entry name" value="Vaccinia Virus protein VP39"/>
    <property type="match status" value="1"/>
</dbReference>
<feature type="compositionally biased region" description="Basic and acidic residues" evidence="2">
    <location>
        <begin position="107"/>
        <end position="116"/>
    </location>
</feature>
<evidence type="ECO:0000313" key="3">
    <source>
        <dbReference type="EMBL" id="NYH89049.1"/>
    </source>
</evidence>
<sequence length="238" mass="26016">MTTGTTTPEFGLPFQRATVAGPDDLDLLDRESYDAVVIDGPAIGAGRTTEVLAPTARCLRPGGHLVVVPADHRDASPPPPPPPAELGVRWVGLALLAERPCALLRKDAGLPRRQPDDAEAEAEAEADDSADVPGRLATMARTLDLAEWGQRAGREAALADRADSESALLRHLARLSADLAAEQAARSRLERDHADLQRRFETLDRQHRRLRSSKLGALALRYWQARSGLRRRLRRTSR</sequence>
<evidence type="ECO:0000313" key="4">
    <source>
        <dbReference type="Proteomes" id="UP000579605"/>
    </source>
</evidence>
<keyword evidence="1" id="KW-0175">Coiled coil</keyword>
<evidence type="ECO:0000256" key="1">
    <source>
        <dbReference type="SAM" id="Coils"/>
    </source>
</evidence>
<evidence type="ECO:0000256" key="2">
    <source>
        <dbReference type="SAM" id="MobiDB-lite"/>
    </source>
</evidence>
<organism evidence="3 4">
    <name type="scientific">Actinopolymorpha rutila</name>
    <dbReference type="NCBI Taxonomy" id="446787"/>
    <lineage>
        <taxon>Bacteria</taxon>
        <taxon>Bacillati</taxon>
        <taxon>Actinomycetota</taxon>
        <taxon>Actinomycetes</taxon>
        <taxon>Propionibacteriales</taxon>
        <taxon>Actinopolymorphaceae</taxon>
        <taxon>Actinopolymorpha</taxon>
    </lineage>
</organism>
<comment type="caution">
    <text evidence="3">The sequence shown here is derived from an EMBL/GenBank/DDBJ whole genome shotgun (WGS) entry which is preliminary data.</text>
</comment>
<proteinExistence type="predicted"/>
<evidence type="ECO:0008006" key="5">
    <source>
        <dbReference type="Google" id="ProtNLM"/>
    </source>
</evidence>
<dbReference type="AlphaFoldDB" id="A0A852ZHH0"/>
<accession>A0A852ZHH0</accession>
<feature type="region of interest" description="Disordered" evidence="2">
    <location>
        <begin position="107"/>
        <end position="131"/>
    </location>
</feature>
<dbReference type="RefSeq" id="WP_179786852.1">
    <property type="nucleotide sequence ID" value="NZ_BAAARR010000002.1"/>
</dbReference>
<feature type="coiled-coil region" evidence="1">
    <location>
        <begin position="172"/>
        <end position="213"/>
    </location>
</feature>